<dbReference type="InterPro" id="IPR011032">
    <property type="entry name" value="GroES-like_sf"/>
</dbReference>
<dbReference type="PANTHER" id="PTHR44013:SF1">
    <property type="entry name" value="ZINC-TYPE ALCOHOL DEHYDROGENASE-LIKE PROTEIN C16A3.02C"/>
    <property type="match status" value="1"/>
</dbReference>
<sequence>MRTLRFHEYGPPLEVARLDEAEIPIPGPGQIRIAVQACGLNPADWALCDGLFAGALPRGIGLEVSGIVDAIGSGVTGVEVGDPVLGPTPFRGSTAGASDHAVLDRWFPRPPGLEPVAAAALPLAVETAHHGLTGLGVPESADGITVFVNGAGTTVGYAAVQMALGRGARVIASAGKTYADALRALGAQVTDYGEGMAQRVLELAGGRINLALDTAPVSNSLPEVVRTVAKPADVLTVSDFAAAHQLGARTQFSENTIHDPGQVLGDYARLAADGKFTVPIARIFPLEDWRAAAELSLSGRSGGKPILRLA</sequence>
<proteinExistence type="predicted"/>
<evidence type="ECO:0000259" key="1">
    <source>
        <dbReference type="SMART" id="SM00829"/>
    </source>
</evidence>
<dbReference type="Pfam" id="PF13602">
    <property type="entry name" value="ADH_zinc_N_2"/>
    <property type="match status" value="1"/>
</dbReference>
<dbReference type="EMBL" id="PSZD01000021">
    <property type="protein sequence ID" value="PPJ23989.1"/>
    <property type="molecule type" value="Genomic_DNA"/>
</dbReference>
<dbReference type="Pfam" id="PF08240">
    <property type="entry name" value="ADH_N"/>
    <property type="match status" value="1"/>
</dbReference>
<organism evidence="2 3">
    <name type="scientific">Nocardia nova</name>
    <dbReference type="NCBI Taxonomy" id="37330"/>
    <lineage>
        <taxon>Bacteria</taxon>
        <taxon>Bacillati</taxon>
        <taxon>Actinomycetota</taxon>
        <taxon>Actinomycetes</taxon>
        <taxon>Mycobacteriales</taxon>
        <taxon>Nocardiaceae</taxon>
        <taxon>Nocardia</taxon>
    </lineage>
</organism>
<dbReference type="Proteomes" id="UP000238356">
    <property type="component" value="Unassembled WGS sequence"/>
</dbReference>
<protein>
    <submittedName>
        <fullName evidence="2">Alcohol dehydrogenase</fullName>
    </submittedName>
</protein>
<dbReference type="Gene3D" id="3.90.180.10">
    <property type="entry name" value="Medium-chain alcohol dehydrogenases, catalytic domain"/>
    <property type="match status" value="1"/>
</dbReference>
<keyword evidence="3" id="KW-1185">Reference proteome</keyword>
<dbReference type="SUPFAM" id="SSF51735">
    <property type="entry name" value="NAD(P)-binding Rossmann-fold domains"/>
    <property type="match status" value="1"/>
</dbReference>
<dbReference type="GO" id="GO:0016491">
    <property type="term" value="F:oxidoreductase activity"/>
    <property type="evidence" value="ECO:0007669"/>
    <property type="project" value="InterPro"/>
</dbReference>
<dbReference type="RefSeq" id="WP_104364256.1">
    <property type="nucleotide sequence ID" value="NZ_PSZD01000021.1"/>
</dbReference>
<dbReference type="SMART" id="SM00829">
    <property type="entry name" value="PKS_ER"/>
    <property type="match status" value="1"/>
</dbReference>
<reference evidence="2 3" key="1">
    <citation type="submission" date="2018-02" db="EMBL/GenBank/DDBJ databases">
        <title>8 Nocardia nova and 1 Nocardia cyriacigeorgica strain used for evolution to TMP-SMX.</title>
        <authorList>
            <person name="Mehta H."/>
            <person name="Weng J."/>
            <person name="Shamoo Y."/>
        </authorList>
    </citation>
    <scope>NUCLEOTIDE SEQUENCE [LARGE SCALE GENOMIC DNA]</scope>
    <source>
        <strain evidence="2 3">BAA2227</strain>
    </source>
</reference>
<dbReference type="InterPro" id="IPR013154">
    <property type="entry name" value="ADH-like_N"/>
</dbReference>
<dbReference type="CDD" id="cd05289">
    <property type="entry name" value="MDR_like_2"/>
    <property type="match status" value="1"/>
</dbReference>
<name>A0A2S5ZZF3_9NOCA</name>
<dbReference type="InterPro" id="IPR036291">
    <property type="entry name" value="NAD(P)-bd_dom_sf"/>
</dbReference>
<dbReference type="SUPFAM" id="SSF50129">
    <property type="entry name" value="GroES-like"/>
    <property type="match status" value="1"/>
</dbReference>
<dbReference type="PANTHER" id="PTHR44013">
    <property type="entry name" value="ZINC-TYPE ALCOHOL DEHYDROGENASE-LIKE PROTEIN C16A3.02C"/>
    <property type="match status" value="1"/>
</dbReference>
<dbReference type="AlphaFoldDB" id="A0A2S5ZZF3"/>
<dbReference type="InterPro" id="IPR052733">
    <property type="entry name" value="Chloroplast_QOR"/>
</dbReference>
<evidence type="ECO:0000313" key="2">
    <source>
        <dbReference type="EMBL" id="PPJ23989.1"/>
    </source>
</evidence>
<accession>A0A2S5ZZF3</accession>
<comment type="caution">
    <text evidence="2">The sequence shown here is derived from an EMBL/GenBank/DDBJ whole genome shotgun (WGS) entry which is preliminary data.</text>
</comment>
<dbReference type="InterPro" id="IPR020843">
    <property type="entry name" value="ER"/>
</dbReference>
<evidence type="ECO:0000313" key="3">
    <source>
        <dbReference type="Proteomes" id="UP000238356"/>
    </source>
</evidence>
<dbReference type="Gene3D" id="3.40.50.720">
    <property type="entry name" value="NAD(P)-binding Rossmann-like Domain"/>
    <property type="match status" value="1"/>
</dbReference>
<gene>
    <name evidence="2" type="ORF">C5F51_26580</name>
</gene>
<feature type="domain" description="Enoyl reductase (ER)" evidence="1">
    <location>
        <begin position="10"/>
        <end position="307"/>
    </location>
</feature>